<evidence type="ECO:0000313" key="2">
    <source>
        <dbReference type="EnsemblMetazoa" id="MESCA000214-PA"/>
    </source>
</evidence>
<name>T1GAF8_MEGSC</name>
<dbReference type="Proteomes" id="UP000015102">
    <property type="component" value="Unassembled WGS sequence"/>
</dbReference>
<dbReference type="HOGENOM" id="CLU_2335994_0_0_1"/>
<feature type="region of interest" description="Disordered" evidence="1">
    <location>
        <begin position="1"/>
        <end position="38"/>
    </location>
</feature>
<evidence type="ECO:0000256" key="1">
    <source>
        <dbReference type="SAM" id="MobiDB-lite"/>
    </source>
</evidence>
<dbReference type="EnsemblMetazoa" id="MESCA000214-RA">
    <property type="protein sequence ID" value="MESCA000214-PA"/>
    <property type="gene ID" value="MESCA000214"/>
</dbReference>
<feature type="compositionally biased region" description="Polar residues" evidence="1">
    <location>
        <begin position="1"/>
        <end position="30"/>
    </location>
</feature>
<proteinExistence type="predicted"/>
<reference evidence="3" key="1">
    <citation type="submission" date="2013-02" db="EMBL/GenBank/DDBJ databases">
        <authorList>
            <person name="Hughes D."/>
        </authorList>
    </citation>
    <scope>NUCLEOTIDE SEQUENCE</scope>
    <source>
        <strain>Durham</strain>
        <strain evidence="3">NC isolate 2 -- Noor lab</strain>
    </source>
</reference>
<organism evidence="2 3">
    <name type="scientific">Megaselia scalaris</name>
    <name type="common">Humpbacked fly</name>
    <name type="synonym">Phora scalaris</name>
    <dbReference type="NCBI Taxonomy" id="36166"/>
    <lineage>
        <taxon>Eukaryota</taxon>
        <taxon>Metazoa</taxon>
        <taxon>Ecdysozoa</taxon>
        <taxon>Arthropoda</taxon>
        <taxon>Hexapoda</taxon>
        <taxon>Insecta</taxon>
        <taxon>Pterygota</taxon>
        <taxon>Neoptera</taxon>
        <taxon>Endopterygota</taxon>
        <taxon>Diptera</taxon>
        <taxon>Brachycera</taxon>
        <taxon>Muscomorpha</taxon>
        <taxon>Platypezoidea</taxon>
        <taxon>Phoridae</taxon>
        <taxon>Megaseliini</taxon>
        <taxon>Megaselia</taxon>
    </lineage>
</organism>
<keyword evidence="3" id="KW-1185">Reference proteome</keyword>
<protein>
    <submittedName>
        <fullName evidence="2">Uncharacterized protein</fullName>
    </submittedName>
</protein>
<reference evidence="2" key="2">
    <citation type="submission" date="2015-06" db="UniProtKB">
        <authorList>
            <consortium name="EnsemblMetazoa"/>
        </authorList>
    </citation>
    <scope>IDENTIFICATION</scope>
</reference>
<dbReference type="EMBL" id="CAQQ02391482">
    <property type="status" value="NOT_ANNOTATED_CDS"/>
    <property type="molecule type" value="Genomic_DNA"/>
</dbReference>
<accession>T1GAF8</accession>
<sequence length="98" mass="10708">MPLPSTSKQHKTVMTSSSIDSNSNENTQIEDPNATAADDKFQLSGGHMNILKMCKTNTSAYSAMVDSVYEIELHNLEAGSEESDLTRMFVSDDDGDDD</sequence>
<dbReference type="AlphaFoldDB" id="T1GAF8"/>
<evidence type="ECO:0000313" key="3">
    <source>
        <dbReference type="Proteomes" id="UP000015102"/>
    </source>
</evidence>